<accession>A0AAN8K0F3</accession>
<dbReference type="InterPro" id="IPR001254">
    <property type="entry name" value="Trypsin_dom"/>
</dbReference>
<comment type="similarity">
    <text evidence="2">Belongs to the peptidase S1 family. CLIP subfamily.</text>
</comment>
<evidence type="ECO:0000256" key="2">
    <source>
        <dbReference type="ARBA" id="ARBA00024195"/>
    </source>
</evidence>
<dbReference type="SUPFAM" id="SSF50494">
    <property type="entry name" value="Trypsin-like serine proteases"/>
    <property type="match status" value="1"/>
</dbReference>
<dbReference type="PROSITE" id="PS50240">
    <property type="entry name" value="TRYPSIN_DOM"/>
    <property type="match status" value="1"/>
</dbReference>
<dbReference type="AlphaFoldDB" id="A0AAN8K0F3"/>
<feature type="compositionally biased region" description="Low complexity" evidence="3">
    <location>
        <begin position="75"/>
        <end position="93"/>
    </location>
</feature>
<organism evidence="6 7">
    <name type="scientific">Patella caerulea</name>
    <name type="common">Rayed Mediterranean limpet</name>
    <dbReference type="NCBI Taxonomy" id="87958"/>
    <lineage>
        <taxon>Eukaryota</taxon>
        <taxon>Metazoa</taxon>
        <taxon>Spiralia</taxon>
        <taxon>Lophotrochozoa</taxon>
        <taxon>Mollusca</taxon>
        <taxon>Gastropoda</taxon>
        <taxon>Patellogastropoda</taxon>
        <taxon>Patelloidea</taxon>
        <taxon>Patellidae</taxon>
        <taxon>Patella</taxon>
    </lineage>
</organism>
<dbReference type="GO" id="GO:0006508">
    <property type="term" value="P:proteolysis"/>
    <property type="evidence" value="ECO:0007669"/>
    <property type="project" value="InterPro"/>
</dbReference>
<evidence type="ECO:0000256" key="4">
    <source>
        <dbReference type="SAM" id="SignalP"/>
    </source>
</evidence>
<dbReference type="Gene3D" id="2.40.10.10">
    <property type="entry name" value="Trypsin-like serine proteases"/>
    <property type="match status" value="1"/>
</dbReference>
<dbReference type="InterPro" id="IPR051487">
    <property type="entry name" value="Ser/Thr_Proteases_Immune/Dev"/>
</dbReference>
<feature type="signal peptide" evidence="4">
    <location>
        <begin position="1"/>
        <end position="17"/>
    </location>
</feature>
<dbReference type="SMART" id="SM00020">
    <property type="entry name" value="Tryp_SPc"/>
    <property type="match status" value="1"/>
</dbReference>
<dbReference type="Pfam" id="PF00089">
    <property type="entry name" value="Trypsin"/>
    <property type="match status" value="1"/>
</dbReference>
<gene>
    <name evidence="6" type="ORF">SNE40_008076</name>
</gene>
<evidence type="ECO:0000259" key="5">
    <source>
        <dbReference type="PROSITE" id="PS50240"/>
    </source>
</evidence>
<dbReference type="GO" id="GO:0004252">
    <property type="term" value="F:serine-type endopeptidase activity"/>
    <property type="evidence" value="ECO:0007669"/>
    <property type="project" value="InterPro"/>
</dbReference>
<keyword evidence="7" id="KW-1185">Reference proteome</keyword>
<evidence type="ECO:0000313" key="7">
    <source>
        <dbReference type="Proteomes" id="UP001347796"/>
    </source>
</evidence>
<proteinExistence type="inferred from homology"/>
<evidence type="ECO:0000313" key="6">
    <source>
        <dbReference type="EMBL" id="KAK6185949.1"/>
    </source>
</evidence>
<dbReference type="EMBL" id="JAZGQO010000006">
    <property type="protein sequence ID" value="KAK6185949.1"/>
    <property type="molecule type" value="Genomic_DNA"/>
</dbReference>
<comment type="caution">
    <text evidence="6">The sequence shown here is derived from an EMBL/GenBank/DDBJ whole genome shotgun (WGS) entry which is preliminary data.</text>
</comment>
<keyword evidence="1" id="KW-1015">Disulfide bond</keyword>
<reference evidence="6 7" key="1">
    <citation type="submission" date="2024-01" db="EMBL/GenBank/DDBJ databases">
        <title>The genome of the rayed Mediterranean limpet Patella caerulea (Linnaeus, 1758).</title>
        <authorList>
            <person name="Anh-Thu Weber A."/>
            <person name="Halstead-Nussloch G."/>
        </authorList>
    </citation>
    <scope>NUCLEOTIDE SEQUENCE [LARGE SCALE GENOMIC DNA]</scope>
    <source>
        <strain evidence="6">AATW-2023a</strain>
        <tissue evidence="6">Whole specimen</tissue>
    </source>
</reference>
<feature type="chain" id="PRO_5043052487" description="Peptidase S1 domain-containing protein" evidence="4">
    <location>
        <begin position="18"/>
        <end position="401"/>
    </location>
</feature>
<sequence>MKALAVILALCVGTSSASYCEDLNVGKNAKCLSSCEGFGVQSETIPAAYACLPFPSGTKKCCIQQEQTTTTTTVAPTTVPTSTTTTVPTTTTPEPAPPVEQQCGVQPENVPLTFRLLGGSSSKKCDWPWQVSIRGRSSPDVELDPASPNSVPFCNGVIIDENHVVTTAACVMLATAAAGGPAEGNILVIAGEYDTQSADFTKVGNTFTPNEVGKGVSKVIIHPEFFKNDSSSFTVMDLIGEDDKEANNLAILKLESPLEFGRCIRKACKPDESSWNKKDCVIAGWGSNSDAIGGELSAKLLTAEVELITQEIWDLANQINGNDPLNIKPLTTFAKFKDSAINGGTCLSDNGGMVVCKNGEGRWALEGLINRPSFDKCSPGDRFLVTDISAAQKWINEMTMV</sequence>
<keyword evidence="4" id="KW-0732">Signal</keyword>
<evidence type="ECO:0000256" key="1">
    <source>
        <dbReference type="ARBA" id="ARBA00023157"/>
    </source>
</evidence>
<protein>
    <recommendedName>
        <fullName evidence="5">Peptidase S1 domain-containing protein</fullName>
    </recommendedName>
</protein>
<dbReference type="Proteomes" id="UP001347796">
    <property type="component" value="Unassembled WGS sequence"/>
</dbReference>
<dbReference type="PRINTS" id="PR00722">
    <property type="entry name" value="CHYMOTRYPSIN"/>
</dbReference>
<feature type="region of interest" description="Disordered" evidence="3">
    <location>
        <begin position="75"/>
        <end position="100"/>
    </location>
</feature>
<evidence type="ECO:0000256" key="3">
    <source>
        <dbReference type="SAM" id="MobiDB-lite"/>
    </source>
</evidence>
<dbReference type="PANTHER" id="PTHR24256">
    <property type="entry name" value="TRYPTASE-RELATED"/>
    <property type="match status" value="1"/>
</dbReference>
<name>A0AAN8K0F3_PATCE</name>
<dbReference type="InterPro" id="IPR009003">
    <property type="entry name" value="Peptidase_S1_PA"/>
</dbReference>
<feature type="domain" description="Peptidase S1" evidence="5">
    <location>
        <begin position="116"/>
        <end position="400"/>
    </location>
</feature>
<dbReference type="InterPro" id="IPR043504">
    <property type="entry name" value="Peptidase_S1_PA_chymotrypsin"/>
</dbReference>
<dbReference type="InterPro" id="IPR001314">
    <property type="entry name" value="Peptidase_S1A"/>
</dbReference>